<dbReference type="AlphaFoldDB" id="A0AAV7JW00"/>
<feature type="transmembrane region" description="Helical" evidence="1">
    <location>
        <begin position="220"/>
        <end position="242"/>
    </location>
</feature>
<keyword evidence="1" id="KW-0472">Membrane</keyword>
<proteinExistence type="predicted"/>
<accession>A0AAV7JW00</accession>
<feature type="transmembrane region" description="Helical" evidence="1">
    <location>
        <begin position="248"/>
        <end position="269"/>
    </location>
</feature>
<keyword evidence="3" id="KW-1185">Reference proteome</keyword>
<organism evidence="2 3">
    <name type="scientific">Oopsacas minuta</name>
    <dbReference type="NCBI Taxonomy" id="111878"/>
    <lineage>
        <taxon>Eukaryota</taxon>
        <taxon>Metazoa</taxon>
        <taxon>Porifera</taxon>
        <taxon>Hexactinellida</taxon>
        <taxon>Hexasterophora</taxon>
        <taxon>Lyssacinosida</taxon>
        <taxon>Leucopsacidae</taxon>
        <taxon>Oopsacas</taxon>
    </lineage>
</organism>
<evidence type="ECO:0000313" key="2">
    <source>
        <dbReference type="EMBL" id="KAI6653203.1"/>
    </source>
</evidence>
<keyword evidence="1" id="KW-1133">Transmembrane helix</keyword>
<keyword evidence="1" id="KW-0812">Transmembrane</keyword>
<reference evidence="2 3" key="1">
    <citation type="journal article" date="2023" name="BMC Biol.">
        <title>The compact genome of the sponge Oopsacas minuta (Hexactinellida) is lacking key metazoan core genes.</title>
        <authorList>
            <person name="Santini S."/>
            <person name="Schenkelaars Q."/>
            <person name="Jourda C."/>
            <person name="Duchesne M."/>
            <person name="Belahbib H."/>
            <person name="Rocher C."/>
            <person name="Selva M."/>
            <person name="Riesgo A."/>
            <person name="Vervoort M."/>
            <person name="Leys S.P."/>
            <person name="Kodjabachian L."/>
            <person name="Le Bivic A."/>
            <person name="Borchiellini C."/>
            <person name="Claverie J.M."/>
            <person name="Renard E."/>
        </authorList>
    </citation>
    <scope>NUCLEOTIDE SEQUENCE [LARGE SCALE GENOMIC DNA]</scope>
    <source>
        <strain evidence="2">SPO-2</strain>
    </source>
</reference>
<evidence type="ECO:0000256" key="1">
    <source>
        <dbReference type="SAM" id="Phobius"/>
    </source>
</evidence>
<name>A0AAV7JW00_9METZ</name>
<gene>
    <name evidence="2" type="ORF">LOD99_3728</name>
</gene>
<sequence>MAQYAIGVVEKISQSGAEKVLTEAGQKSEAIRNLIEKVFDVKYNNEGYLTPESVDRIEKLSVHESLERASESLENINTFDISKLYNRVLDRVIKIENFLNRSNICDSKLQQKGNSMMKNGICVEWLRALIKQTREKVDTGIALSIRISFIISEARTLLSNALNFGEDKKALEEFCSKIDQYFPVPFSAEIDAGSFTLADKSWKTQIAELLSSKFENLGKLGVLVLCVLCGIGLVLIPAVLIVTSIANILLGIICVITGGVGWLITIPMLGGSRKLKLKALEKELEEIQGHLESVNRNLEQGLETVEGSNIDGGRGYSILLQAHRGFTANISDLKNIERFADKSEESIIEHIKQIDSDMGMVTKEIQQRFSVCQTDAWNILMFIHGCSKLGSAGELNL</sequence>
<protein>
    <submittedName>
        <fullName evidence="2">Uncharacterized protein</fullName>
    </submittedName>
</protein>
<dbReference type="Proteomes" id="UP001165289">
    <property type="component" value="Unassembled WGS sequence"/>
</dbReference>
<evidence type="ECO:0000313" key="3">
    <source>
        <dbReference type="Proteomes" id="UP001165289"/>
    </source>
</evidence>
<dbReference type="EMBL" id="JAKMXF010000288">
    <property type="protein sequence ID" value="KAI6653203.1"/>
    <property type="molecule type" value="Genomic_DNA"/>
</dbReference>
<comment type="caution">
    <text evidence="2">The sequence shown here is derived from an EMBL/GenBank/DDBJ whole genome shotgun (WGS) entry which is preliminary data.</text>
</comment>